<dbReference type="FunFam" id="3.10.580.10:FF:000002">
    <property type="entry name" value="Magnesium/cobalt efflux protein CorC"/>
    <property type="match status" value="1"/>
</dbReference>
<feature type="domain" description="CBS" evidence="12">
    <location>
        <begin position="222"/>
        <end position="281"/>
    </location>
</feature>
<keyword evidence="5" id="KW-0677">Repeat</keyword>
<feature type="transmembrane region" description="Helical" evidence="11">
    <location>
        <begin position="56"/>
        <end position="77"/>
    </location>
</feature>
<feature type="transmembrane region" description="Helical" evidence="11">
    <location>
        <begin position="6"/>
        <end position="28"/>
    </location>
</feature>
<dbReference type="AlphaFoldDB" id="A0A544QUS6"/>
<dbReference type="Proteomes" id="UP000317863">
    <property type="component" value="Unassembled WGS sequence"/>
</dbReference>
<feature type="domain" description="CBS" evidence="12">
    <location>
        <begin position="289"/>
        <end position="346"/>
    </location>
</feature>
<gene>
    <name evidence="14" type="ORF">EXD82_06465</name>
</gene>
<comment type="subcellular location">
    <subcellularLocation>
        <location evidence="1">Cell membrane</location>
        <topology evidence="1">Multi-pass membrane protein</topology>
    </subcellularLocation>
</comment>
<evidence type="ECO:0000256" key="6">
    <source>
        <dbReference type="ARBA" id="ARBA00022989"/>
    </source>
</evidence>
<evidence type="ECO:0000313" key="15">
    <source>
        <dbReference type="Proteomes" id="UP000317863"/>
    </source>
</evidence>
<evidence type="ECO:0000256" key="4">
    <source>
        <dbReference type="ARBA" id="ARBA00022692"/>
    </source>
</evidence>
<comment type="similarity">
    <text evidence="2">Belongs to the UPF0053 family.</text>
</comment>
<dbReference type="Pfam" id="PF01595">
    <property type="entry name" value="CNNM"/>
    <property type="match status" value="1"/>
</dbReference>
<dbReference type="Gene3D" id="3.10.580.10">
    <property type="entry name" value="CBS-domain"/>
    <property type="match status" value="1"/>
</dbReference>
<comment type="caution">
    <text evidence="14">The sequence shown here is derived from an EMBL/GenBank/DDBJ whole genome shotgun (WGS) entry which is preliminary data.</text>
</comment>
<evidence type="ECO:0000256" key="10">
    <source>
        <dbReference type="PROSITE-ProRule" id="PRU01193"/>
    </source>
</evidence>
<dbReference type="InterPro" id="IPR002550">
    <property type="entry name" value="CNNM"/>
</dbReference>
<evidence type="ECO:0000256" key="3">
    <source>
        <dbReference type="ARBA" id="ARBA00022475"/>
    </source>
</evidence>
<dbReference type="Pfam" id="PF00571">
    <property type="entry name" value="CBS"/>
    <property type="match status" value="2"/>
</dbReference>
<dbReference type="GO" id="GO:0005886">
    <property type="term" value="C:plasma membrane"/>
    <property type="evidence" value="ECO:0007669"/>
    <property type="project" value="UniProtKB-SubCell"/>
</dbReference>
<dbReference type="EMBL" id="SGJB01000010">
    <property type="protein sequence ID" value="TQQ84444.1"/>
    <property type="molecule type" value="Genomic_DNA"/>
</dbReference>
<proteinExistence type="inferred from homology"/>
<organism evidence="14 15">
    <name type="scientific">Peptacetobacter hominis</name>
    <dbReference type="NCBI Taxonomy" id="2743610"/>
    <lineage>
        <taxon>Bacteria</taxon>
        <taxon>Bacillati</taxon>
        <taxon>Bacillota</taxon>
        <taxon>Clostridia</taxon>
        <taxon>Peptostreptococcales</taxon>
        <taxon>Peptostreptococcaceae</taxon>
        <taxon>Peptacetobacter</taxon>
    </lineage>
</organism>
<protein>
    <submittedName>
        <fullName evidence="14">HlyC/CorC family transporter</fullName>
    </submittedName>
</protein>
<feature type="domain" description="CNNM transmembrane" evidence="13">
    <location>
        <begin position="1"/>
        <end position="203"/>
    </location>
</feature>
<keyword evidence="8 10" id="KW-0472">Membrane</keyword>
<keyword evidence="6 10" id="KW-1133">Transmembrane helix</keyword>
<dbReference type="OrthoDB" id="9798188at2"/>
<dbReference type="PROSITE" id="PS51846">
    <property type="entry name" value="CNNM"/>
    <property type="match status" value="1"/>
</dbReference>
<accession>A0A544QUS6</accession>
<dbReference type="InterPro" id="IPR046342">
    <property type="entry name" value="CBS_dom_sf"/>
</dbReference>
<evidence type="ECO:0000256" key="7">
    <source>
        <dbReference type="ARBA" id="ARBA00023122"/>
    </source>
</evidence>
<dbReference type="InterPro" id="IPR016169">
    <property type="entry name" value="FAD-bd_PCMH_sub2"/>
</dbReference>
<evidence type="ECO:0000256" key="2">
    <source>
        <dbReference type="ARBA" id="ARBA00006337"/>
    </source>
</evidence>
<dbReference type="SMART" id="SM00116">
    <property type="entry name" value="CBS"/>
    <property type="match status" value="2"/>
</dbReference>
<evidence type="ECO:0000256" key="5">
    <source>
        <dbReference type="ARBA" id="ARBA00022737"/>
    </source>
</evidence>
<dbReference type="PROSITE" id="PS51371">
    <property type="entry name" value="CBS"/>
    <property type="match status" value="2"/>
</dbReference>
<evidence type="ECO:0000313" key="14">
    <source>
        <dbReference type="EMBL" id="TQQ84444.1"/>
    </source>
</evidence>
<dbReference type="InterPro" id="IPR051676">
    <property type="entry name" value="UPF0053_domain"/>
</dbReference>
<keyword evidence="15" id="KW-1185">Reference proteome</keyword>
<dbReference type="InterPro" id="IPR036318">
    <property type="entry name" value="FAD-bd_PCMH-like_sf"/>
</dbReference>
<dbReference type="SMART" id="SM01091">
    <property type="entry name" value="CorC_HlyC"/>
    <property type="match status" value="1"/>
</dbReference>
<feature type="transmembrane region" description="Helical" evidence="11">
    <location>
        <begin position="104"/>
        <end position="125"/>
    </location>
</feature>
<dbReference type="RefSeq" id="WP_142536103.1">
    <property type="nucleotide sequence ID" value="NZ_SGJB01000010.1"/>
</dbReference>
<sequence length="445" mass="50146">MYGQLILQVVLILLNAFFAMTEIALISVNTARLKAMYEEGDKTAGKLLKISEDPSGFLSTIQIGITLAGFLGSAFAADNFSGYLVNWVYNDLGLRNIPETTLDTIAVVVITLILSYFTLIFGELVPKRIAMQKPMEIAKISCVPVSFISSAVRPVVWFLSVSTNTILRLIGMKTEAEEEKITEEEIRLMVGMGQESGEIEEDEREWIENVFDFGDEVVKSVMARKSDVISISVDMKPDEIEKIIEEYGYSRYPVYGDDENEILGIMNAREFFIGLRNSCDIDKFDIRNILRPAYLVSDNMKAAVLFKDMQKNKTHIAIVIDEYGDNSGIVTMEDLIEEIVGNIYDEFDDEEDKDILKISETEWSVRGNTIISDLSDEIDVEFPENLPYDTVAGMVYSCLRTIPSDATGIEVAVHGIRIKVEKIENRKIEKAIVTVNKRTDKHIEK</sequence>
<dbReference type="InterPro" id="IPR000644">
    <property type="entry name" value="CBS_dom"/>
</dbReference>
<keyword evidence="4 10" id="KW-0812">Transmembrane</keyword>
<dbReference type="InterPro" id="IPR044751">
    <property type="entry name" value="Ion_transp-like_CBS"/>
</dbReference>
<evidence type="ECO:0000256" key="1">
    <source>
        <dbReference type="ARBA" id="ARBA00004651"/>
    </source>
</evidence>
<evidence type="ECO:0000256" key="11">
    <source>
        <dbReference type="SAM" id="Phobius"/>
    </source>
</evidence>
<keyword evidence="3" id="KW-1003">Cell membrane</keyword>
<evidence type="ECO:0000256" key="9">
    <source>
        <dbReference type="PROSITE-ProRule" id="PRU00703"/>
    </source>
</evidence>
<dbReference type="CDD" id="cd04590">
    <property type="entry name" value="CBS_pair_CorC_HlyC_assoc"/>
    <property type="match status" value="1"/>
</dbReference>
<evidence type="ECO:0000256" key="8">
    <source>
        <dbReference type="ARBA" id="ARBA00023136"/>
    </source>
</evidence>
<evidence type="ECO:0000259" key="13">
    <source>
        <dbReference type="PROSITE" id="PS51846"/>
    </source>
</evidence>
<evidence type="ECO:0000259" key="12">
    <source>
        <dbReference type="PROSITE" id="PS51371"/>
    </source>
</evidence>
<dbReference type="Gene3D" id="3.30.465.10">
    <property type="match status" value="1"/>
</dbReference>
<dbReference type="InterPro" id="IPR005170">
    <property type="entry name" value="Transptr-assoc_dom"/>
</dbReference>
<dbReference type="GO" id="GO:0050660">
    <property type="term" value="F:flavin adenine dinucleotide binding"/>
    <property type="evidence" value="ECO:0007669"/>
    <property type="project" value="InterPro"/>
</dbReference>
<dbReference type="PANTHER" id="PTHR43099">
    <property type="entry name" value="UPF0053 PROTEIN YRKA"/>
    <property type="match status" value="1"/>
</dbReference>
<reference evidence="14 15" key="1">
    <citation type="submission" date="2019-02" db="EMBL/GenBank/DDBJ databases">
        <title>Peptostreptococcaceae bacterium ZHW00191 nov., a new bacterium isolated from the human gut.</title>
        <authorList>
            <person name="Zhou H.-W."/>
            <person name="Chen X.-J."/>
        </authorList>
    </citation>
    <scope>NUCLEOTIDE SEQUENCE [LARGE SCALE GENOMIC DNA]</scope>
    <source>
        <strain evidence="14 15">ZHW00191</strain>
    </source>
</reference>
<dbReference type="PANTHER" id="PTHR43099:SF2">
    <property type="entry name" value="UPF0053 PROTEIN YRKA"/>
    <property type="match status" value="1"/>
</dbReference>
<dbReference type="SUPFAM" id="SSF56176">
    <property type="entry name" value="FAD-binding/transporter-associated domain-like"/>
    <property type="match status" value="1"/>
</dbReference>
<name>A0A544QUS6_9FIRM</name>
<dbReference type="Pfam" id="PF03471">
    <property type="entry name" value="CorC_HlyC"/>
    <property type="match status" value="1"/>
</dbReference>
<keyword evidence="7 9" id="KW-0129">CBS domain</keyword>
<dbReference type="SUPFAM" id="SSF54631">
    <property type="entry name" value="CBS-domain pair"/>
    <property type="match status" value="1"/>
</dbReference>